<name>A0A9P3LAP3_9APHY</name>
<dbReference type="EMBL" id="BPQB01000005">
    <property type="protein sequence ID" value="GJE86997.1"/>
    <property type="molecule type" value="Genomic_DNA"/>
</dbReference>
<evidence type="ECO:0000256" key="1">
    <source>
        <dbReference type="SAM" id="MobiDB-lite"/>
    </source>
</evidence>
<feature type="compositionally biased region" description="Low complexity" evidence="1">
    <location>
        <begin position="14"/>
        <end position="31"/>
    </location>
</feature>
<sequence length="734" mass="83715">MSPRRSKRIKTAHPQAGAGASGASTGPATAQPAPRTAVAKATKPRRRRGKLAGLTELPLDVVIEVVLHLNPGDLLSLSRTTKAFRDLLMRRSSAFLWKAARENLEGYPPCPEDMNEPGLASFLYTNYCSSCLKPNVKWIYWEVRARYCKACAAALNKRLYKNLKLSSAVETGVPFTPTEGNWGLRAFLPTFFLDEDKRSEGSLPWITFEPDLIRLRDALTAEPDRYKEVLDEHMQRMKRIRECLAVIRNWHAQKLAAREKELKDIRRERYAEIIERLREDGWGEDLDRVMESEHGLGEFRDLPCVKEPRALTDRTWTNVSATLMQWFEGVRANMLEEERLRVSRARLEIFDCVLGSVFPYRHGEPSRVDIALGMPEIREIIERPPREAVTEESFAFLHDAFPAFRTRWRKQAEAYLGQLVRKAVGKLRKDVDPMQLAVAAAFYCPSCRITCPYPAVLSHKCDSLSNDLEAKLKNGSNPYRRVVLDNFMLQLYDWSHSRELIHWDTRVFKYTAEVAALKQVVALAGLDYKTATQADMDASPARFVCMVCDAYAPGIFHVLDWTKAYEHKHGRHRMTEKQYKDWKLEKKSAPYAGPSGCYIIALPEHHAETARTLESTAHCKRSAGPPWSCGRCPYLKAHVHNECSRWTSTYQKDELVEHIRQSHHVADPELGRDYFSKKQPGLDSMRPQVYLVSETLRTSSKPPLASQFAAQAAAYVEWEESDEGGETSLDPRDG</sequence>
<dbReference type="SMART" id="SM00256">
    <property type="entry name" value="FBOX"/>
    <property type="match status" value="1"/>
</dbReference>
<dbReference type="InterPro" id="IPR001810">
    <property type="entry name" value="F-box_dom"/>
</dbReference>
<feature type="region of interest" description="Disordered" evidence="1">
    <location>
        <begin position="1"/>
        <end position="49"/>
    </location>
</feature>
<dbReference type="InterPro" id="IPR036047">
    <property type="entry name" value="F-box-like_dom_sf"/>
</dbReference>
<dbReference type="Pfam" id="PF00646">
    <property type="entry name" value="F-box"/>
    <property type="match status" value="1"/>
</dbReference>
<evidence type="ECO:0000259" key="2">
    <source>
        <dbReference type="PROSITE" id="PS50181"/>
    </source>
</evidence>
<dbReference type="Proteomes" id="UP000703269">
    <property type="component" value="Unassembled WGS sequence"/>
</dbReference>
<protein>
    <submittedName>
        <fullName evidence="3">F-box protein</fullName>
    </submittedName>
</protein>
<dbReference type="AlphaFoldDB" id="A0A9P3LAP3"/>
<feature type="domain" description="F-box" evidence="2">
    <location>
        <begin position="51"/>
        <end position="100"/>
    </location>
</feature>
<keyword evidence="4" id="KW-1185">Reference proteome</keyword>
<accession>A0A9P3LAP3</accession>
<feature type="compositionally biased region" description="Basic residues" evidence="1">
    <location>
        <begin position="1"/>
        <end position="11"/>
    </location>
</feature>
<comment type="caution">
    <text evidence="3">The sequence shown here is derived from an EMBL/GenBank/DDBJ whole genome shotgun (WGS) entry which is preliminary data.</text>
</comment>
<dbReference type="OrthoDB" id="2322499at2759"/>
<gene>
    <name evidence="3" type="ORF">PsYK624_030800</name>
</gene>
<dbReference type="SUPFAM" id="SSF81383">
    <property type="entry name" value="F-box domain"/>
    <property type="match status" value="1"/>
</dbReference>
<dbReference type="PROSITE" id="PS50181">
    <property type="entry name" value="FBOX"/>
    <property type="match status" value="1"/>
</dbReference>
<evidence type="ECO:0000313" key="3">
    <source>
        <dbReference type="EMBL" id="GJE86997.1"/>
    </source>
</evidence>
<proteinExistence type="predicted"/>
<reference evidence="3 4" key="1">
    <citation type="submission" date="2021-08" db="EMBL/GenBank/DDBJ databases">
        <title>Draft Genome Sequence of Phanerochaete sordida strain YK-624.</title>
        <authorList>
            <person name="Mori T."/>
            <person name="Dohra H."/>
            <person name="Suzuki T."/>
            <person name="Kawagishi H."/>
            <person name="Hirai H."/>
        </authorList>
    </citation>
    <scope>NUCLEOTIDE SEQUENCE [LARGE SCALE GENOMIC DNA]</scope>
    <source>
        <strain evidence="3 4">YK-624</strain>
    </source>
</reference>
<dbReference type="CDD" id="cd09917">
    <property type="entry name" value="F-box_SF"/>
    <property type="match status" value="1"/>
</dbReference>
<organism evidence="3 4">
    <name type="scientific">Phanerochaete sordida</name>
    <dbReference type="NCBI Taxonomy" id="48140"/>
    <lineage>
        <taxon>Eukaryota</taxon>
        <taxon>Fungi</taxon>
        <taxon>Dikarya</taxon>
        <taxon>Basidiomycota</taxon>
        <taxon>Agaricomycotina</taxon>
        <taxon>Agaricomycetes</taxon>
        <taxon>Polyporales</taxon>
        <taxon>Phanerochaetaceae</taxon>
        <taxon>Phanerochaete</taxon>
    </lineage>
</organism>
<evidence type="ECO:0000313" key="4">
    <source>
        <dbReference type="Proteomes" id="UP000703269"/>
    </source>
</evidence>